<dbReference type="PROSITE" id="PS50088">
    <property type="entry name" value="ANK_REPEAT"/>
    <property type="match status" value="2"/>
</dbReference>
<keyword evidence="2 3" id="KW-0040">ANK repeat</keyword>
<keyword evidence="4" id="KW-0175">Coiled coil</keyword>
<gene>
    <name evidence="6 7" type="primary">Iqank1</name>
</gene>
<feature type="repeat" description="ANK" evidence="3">
    <location>
        <begin position="129"/>
        <end position="161"/>
    </location>
</feature>
<dbReference type="Proteomes" id="UP000886700">
    <property type="component" value="Unplaced"/>
</dbReference>
<evidence type="ECO:0000313" key="6">
    <source>
        <dbReference type="RefSeq" id="XP_040592372.1"/>
    </source>
</evidence>
<keyword evidence="5" id="KW-1185">Reference proteome</keyword>
<dbReference type="PANTHER" id="PTHR24171">
    <property type="entry name" value="ANKYRIN REPEAT DOMAIN-CONTAINING PROTEIN 39-RELATED"/>
    <property type="match status" value="1"/>
</dbReference>
<evidence type="ECO:0000256" key="3">
    <source>
        <dbReference type="PROSITE-ProRule" id="PRU00023"/>
    </source>
</evidence>
<dbReference type="SMART" id="SM00248">
    <property type="entry name" value="ANK"/>
    <property type="match status" value="2"/>
</dbReference>
<dbReference type="InterPro" id="IPR036770">
    <property type="entry name" value="Ankyrin_rpt-contain_sf"/>
</dbReference>
<dbReference type="InterPro" id="IPR002110">
    <property type="entry name" value="Ankyrin_rpt"/>
</dbReference>
<dbReference type="RefSeq" id="XP_040592372.1">
    <property type="nucleotide sequence ID" value="XM_040736438.1"/>
</dbReference>
<name>A0ABM2WU15_MESAU</name>
<evidence type="ECO:0000256" key="2">
    <source>
        <dbReference type="ARBA" id="ARBA00023043"/>
    </source>
</evidence>
<reference evidence="6 7" key="1">
    <citation type="submission" date="2025-05" db="UniProtKB">
        <authorList>
            <consortium name="RefSeq"/>
        </authorList>
    </citation>
    <scope>IDENTIFICATION</scope>
    <source>
        <tissue evidence="6 7">Liver</tissue>
    </source>
</reference>
<proteinExistence type="predicted"/>
<dbReference type="Pfam" id="PF12796">
    <property type="entry name" value="Ank_2"/>
    <property type="match status" value="1"/>
</dbReference>
<sequence length="477" mass="53882">MEKLQREAYLALVRREQEAARRQREQEEAAERARREELQRRHRLLEAAFEGDLGEIRAVLKEVDQLLTREGVGHDEAGKALRLQRRVATVECEDSHGNTPLSEAAAGGQPLAIQLLAELGASPNSKGAFGRTPLYRAAFGGHLEAVEVLLKLGADPRVYAEDGSTPEQVASLAAVASVLQSWDLSLTEAMLQNMEAEQQRRAQEVQKHKETEAKRLNLKVEQLAKEQQRCHKELQQAYCELNRRIMEHDKCERKRMGKTELTLQAIKDAEAQVDRLRQEAQKAEETLAMARLELREQTQEEEEMAAPGLKCKVTELHDVLMKDVGDRIRADGRWPLVIDPSGQAATFLRYQDTNYVDTVNPEHLRPETIRLALLGALRYGKPLVFDLREVDLFSAVQQQLEAVQPGLAQALLSRGLLAQEGYLSLIRPTDGAEYDPSQFQEARLQHFRIVFVTRVQWPPAEQLQLLLPVRVQLSSGV</sequence>
<evidence type="ECO:0000313" key="7">
    <source>
        <dbReference type="RefSeq" id="XP_040592373.1"/>
    </source>
</evidence>
<evidence type="ECO:0000313" key="5">
    <source>
        <dbReference type="Proteomes" id="UP000886700"/>
    </source>
</evidence>
<dbReference type="PANTHER" id="PTHR24171:SF9">
    <property type="entry name" value="ANKYRIN REPEAT DOMAIN-CONTAINING PROTEIN 39"/>
    <property type="match status" value="1"/>
</dbReference>
<evidence type="ECO:0000256" key="1">
    <source>
        <dbReference type="ARBA" id="ARBA00022737"/>
    </source>
</evidence>
<accession>A0ABM2WU15</accession>
<dbReference type="GeneID" id="106022515"/>
<dbReference type="RefSeq" id="XP_040592373.1">
    <property type="nucleotide sequence ID" value="XM_040736439.1"/>
</dbReference>
<dbReference type="SUPFAM" id="SSF48403">
    <property type="entry name" value="Ankyrin repeat"/>
    <property type="match status" value="1"/>
</dbReference>
<dbReference type="Gene3D" id="3.40.50.300">
    <property type="entry name" value="P-loop containing nucleotide triphosphate hydrolases"/>
    <property type="match status" value="1"/>
</dbReference>
<dbReference type="Gene3D" id="1.25.40.20">
    <property type="entry name" value="Ankyrin repeat-containing domain"/>
    <property type="match status" value="1"/>
</dbReference>
<dbReference type="InterPro" id="IPR027417">
    <property type="entry name" value="P-loop_NTPase"/>
</dbReference>
<protein>
    <submittedName>
        <fullName evidence="6 7">IQ motif and ankyrin repeat domain-containing protein 1 isoform X2</fullName>
    </submittedName>
</protein>
<dbReference type="PROSITE" id="PS50297">
    <property type="entry name" value="ANK_REP_REGION"/>
    <property type="match status" value="2"/>
</dbReference>
<evidence type="ECO:0000256" key="4">
    <source>
        <dbReference type="SAM" id="Coils"/>
    </source>
</evidence>
<feature type="coiled-coil region" evidence="4">
    <location>
        <begin position="10"/>
        <end position="48"/>
    </location>
</feature>
<feature type="repeat" description="ANK" evidence="3">
    <location>
        <begin position="96"/>
        <end position="128"/>
    </location>
</feature>
<keyword evidence="1" id="KW-0677">Repeat</keyword>
<organism evidence="5 7">
    <name type="scientific">Mesocricetus auratus</name>
    <name type="common">Golden hamster</name>
    <dbReference type="NCBI Taxonomy" id="10036"/>
    <lineage>
        <taxon>Eukaryota</taxon>
        <taxon>Metazoa</taxon>
        <taxon>Chordata</taxon>
        <taxon>Craniata</taxon>
        <taxon>Vertebrata</taxon>
        <taxon>Euteleostomi</taxon>
        <taxon>Mammalia</taxon>
        <taxon>Eutheria</taxon>
        <taxon>Euarchontoglires</taxon>
        <taxon>Glires</taxon>
        <taxon>Rodentia</taxon>
        <taxon>Myomorpha</taxon>
        <taxon>Muroidea</taxon>
        <taxon>Cricetidae</taxon>
        <taxon>Cricetinae</taxon>
        <taxon>Mesocricetus</taxon>
    </lineage>
</organism>
<feature type="coiled-coil region" evidence="4">
    <location>
        <begin position="259"/>
        <end position="300"/>
    </location>
</feature>
<feature type="coiled-coil region" evidence="4">
    <location>
        <begin position="186"/>
        <end position="233"/>
    </location>
</feature>